<sequence length="586" mass="62453">MTDTNAPALISAADALTRQLESFGVDTVFGTCGHTNIALLDALSRSTIKFVIARHEQAAAHAADGYARASGKPGVVLVHVGPGMMNAVTGVASAGFDSVPLIAISGDIPTYYHGRHPHQEVNLHQDADQGSIYRPFVKRVWNAYRAEDLPRFLERAFWTATSGRPGAVLLNIPMDLFNRDIPARLADAHPQVGESAIPDLPTGTAHRIAQLMVEARHPLVYVGGGLRGAAGRAAMISLAEHLDLPIAHSLMGKGTLPDQHPLLMGITGFWGSELANRSTREADVVLALGTRFAETDSSSWEPEYTWAFPPAKLIQIDIDTDEIGRNYPVEIGAVADAASAVAAIDRAVREIQPDPVRREGLREQIAVSRREVFDGARERGRSDAYPLAPERILADLRATLPADAILVTDVGWNKNGVAQCYDLPEEGRFITPGGSSTMGFGPAAAVGVQLAQPDRVVVALIGDGGMSAQLPALPMAVEQGAPVLFVVMNNSAHGTIADLQAANFSTGFGCEFLDADGNPYSPDFAGLGEACGMDGYRIASADDLAKALNTAIERRRPAVLDVPMVNTPVPTPGHWNIKDIYHGRFA</sequence>
<evidence type="ECO:0000256" key="2">
    <source>
        <dbReference type="ARBA" id="ARBA00007812"/>
    </source>
</evidence>
<gene>
    <name evidence="8" type="ORF">SAMN05216223_113179</name>
</gene>
<dbReference type="OrthoDB" id="4494979at2"/>
<dbReference type="InterPro" id="IPR011766">
    <property type="entry name" value="TPP_enzyme_TPP-bd"/>
</dbReference>
<comment type="cofactor">
    <cofactor evidence="1">
        <name>thiamine diphosphate</name>
        <dbReference type="ChEBI" id="CHEBI:58937"/>
    </cofactor>
</comment>
<dbReference type="RefSeq" id="WP_103888667.1">
    <property type="nucleotide sequence ID" value="NZ_FNVU01000013.1"/>
</dbReference>
<dbReference type="CDD" id="cd00568">
    <property type="entry name" value="TPP_enzymes"/>
    <property type="match status" value="1"/>
</dbReference>
<evidence type="ECO:0000256" key="1">
    <source>
        <dbReference type="ARBA" id="ARBA00001964"/>
    </source>
</evidence>
<dbReference type="CDD" id="cd07035">
    <property type="entry name" value="TPP_PYR_POX_like"/>
    <property type="match status" value="1"/>
</dbReference>
<dbReference type="InterPro" id="IPR012000">
    <property type="entry name" value="Thiamin_PyroP_enz_cen_dom"/>
</dbReference>
<evidence type="ECO:0000256" key="3">
    <source>
        <dbReference type="ARBA" id="ARBA00023052"/>
    </source>
</evidence>
<dbReference type="GO" id="GO:0003984">
    <property type="term" value="F:acetolactate synthase activity"/>
    <property type="evidence" value="ECO:0007669"/>
    <property type="project" value="TreeGrafter"/>
</dbReference>
<accession>A0A1H6DBU8</accession>
<dbReference type="PANTHER" id="PTHR18968">
    <property type="entry name" value="THIAMINE PYROPHOSPHATE ENZYMES"/>
    <property type="match status" value="1"/>
</dbReference>
<evidence type="ECO:0000313" key="9">
    <source>
        <dbReference type="Proteomes" id="UP000236754"/>
    </source>
</evidence>
<dbReference type="GO" id="GO:0050660">
    <property type="term" value="F:flavin adenine dinucleotide binding"/>
    <property type="evidence" value="ECO:0007669"/>
    <property type="project" value="TreeGrafter"/>
</dbReference>
<dbReference type="FunFam" id="3.40.50.970:FF:000007">
    <property type="entry name" value="Acetolactate synthase"/>
    <property type="match status" value="1"/>
</dbReference>
<feature type="domain" description="Thiamine pyrophosphate enzyme central" evidence="5">
    <location>
        <begin position="207"/>
        <end position="343"/>
    </location>
</feature>
<evidence type="ECO:0000256" key="4">
    <source>
        <dbReference type="RuleBase" id="RU362132"/>
    </source>
</evidence>
<feature type="domain" description="Thiamine pyrophosphate enzyme TPP-binding" evidence="6">
    <location>
        <begin position="409"/>
        <end position="562"/>
    </location>
</feature>
<feature type="domain" description="Thiamine pyrophosphate enzyme N-terminal TPP-binding" evidence="7">
    <location>
        <begin position="11"/>
        <end position="122"/>
    </location>
</feature>
<dbReference type="Gene3D" id="3.40.50.1220">
    <property type="entry name" value="TPP-binding domain"/>
    <property type="match status" value="1"/>
</dbReference>
<comment type="similarity">
    <text evidence="2 4">Belongs to the TPP enzyme family.</text>
</comment>
<dbReference type="Pfam" id="PF02775">
    <property type="entry name" value="TPP_enzyme_C"/>
    <property type="match status" value="1"/>
</dbReference>
<evidence type="ECO:0000259" key="7">
    <source>
        <dbReference type="Pfam" id="PF02776"/>
    </source>
</evidence>
<dbReference type="GO" id="GO:0005948">
    <property type="term" value="C:acetolactate synthase complex"/>
    <property type="evidence" value="ECO:0007669"/>
    <property type="project" value="TreeGrafter"/>
</dbReference>
<protein>
    <submittedName>
        <fullName evidence="8">Acetolactate synthase-1/2/3 large subunit</fullName>
    </submittedName>
</protein>
<organism evidence="8 9">
    <name type="scientific">Actinacidiphila yanglinensis</name>
    <dbReference type="NCBI Taxonomy" id="310779"/>
    <lineage>
        <taxon>Bacteria</taxon>
        <taxon>Bacillati</taxon>
        <taxon>Actinomycetota</taxon>
        <taxon>Actinomycetes</taxon>
        <taxon>Kitasatosporales</taxon>
        <taxon>Streptomycetaceae</taxon>
        <taxon>Actinacidiphila</taxon>
    </lineage>
</organism>
<dbReference type="InterPro" id="IPR045229">
    <property type="entry name" value="TPP_enz"/>
</dbReference>
<dbReference type="InterPro" id="IPR029035">
    <property type="entry name" value="DHS-like_NAD/FAD-binding_dom"/>
</dbReference>
<dbReference type="GO" id="GO:0030976">
    <property type="term" value="F:thiamine pyrophosphate binding"/>
    <property type="evidence" value="ECO:0007669"/>
    <property type="project" value="InterPro"/>
</dbReference>
<dbReference type="InterPro" id="IPR012001">
    <property type="entry name" value="Thiamin_PyroP_enz_TPP-bd_dom"/>
</dbReference>
<dbReference type="GO" id="GO:0000287">
    <property type="term" value="F:magnesium ion binding"/>
    <property type="evidence" value="ECO:0007669"/>
    <property type="project" value="InterPro"/>
</dbReference>
<evidence type="ECO:0000313" key="8">
    <source>
        <dbReference type="EMBL" id="SEG82652.1"/>
    </source>
</evidence>
<dbReference type="GO" id="GO:0009099">
    <property type="term" value="P:L-valine biosynthetic process"/>
    <property type="evidence" value="ECO:0007669"/>
    <property type="project" value="TreeGrafter"/>
</dbReference>
<proteinExistence type="inferred from homology"/>
<reference evidence="8 9" key="1">
    <citation type="submission" date="2016-10" db="EMBL/GenBank/DDBJ databases">
        <authorList>
            <person name="de Groot N.N."/>
        </authorList>
    </citation>
    <scope>NUCLEOTIDE SEQUENCE [LARGE SCALE GENOMIC DNA]</scope>
    <source>
        <strain evidence="8 9">CGMCC 4.2023</strain>
    </source>
</reference>
<dbReference type="PANTHER" id="PTHR18968:SF13">
    <property type="entry name" value="ACETOLACTATE SYNTHASE CATALYTIC SUBUNIT, MITOCHONDRIAL"/>
    <property type="match status" value="1"/>
</dbReference>
<dbReference type="Pfam" id="PF00205">
    <property type="entry name" value="TPP_enzyme_M"/>
    <property type="match status" value="1"/>
</dbReference>
<dbReference type="Gene3D" id="3.40.50.970">
    <property type="match status" value="2"/>
</dbReference>
<dbReference type="AlphaFoldDB" id="A0A1H6DBU8"/>
<keyword evidence="3 4" id="KW-0786">Thiamine pyrophosphate</keyword>
<dbReference type="SUPFAM" id="SSF52518">
    <property type="entry name" value="Thiamin diphosphate-binding fold (THDP-binding)"/>
    <property type="match status" value="2"/>
</dbReference>
<dbReference type="GO" id="GO:0009097">
    <property type="term" value="P:isoleucine biosynthetic process"/>
    <property type="evidence" value="ECO:0007669"/>
    <property type="project" value="TreeGrafter"/>
</dbReference>
<dbReference type="Pfam" id="PF02776">
    <property type="entry name" value="TPP_enzyme_N"/>
    <property type="match status" value="1"/>
</dbReference>
<dbReference type="SUPFAM" id="SSF52467">
    <property type="entry name" value="DHS-like NAD/FAD-binding domain"/>
    <property type="match status" value="1"/>
</dbReference>
<dbReference type="PROSITE" id="PS00187">
    <property type="entry name" value="TPP_ENZYMES"/>
    <property type="match status" value="1"/>
</dbReference>
<dbReference type="Proteomes" id="UP000236754">
    <property type="component" value="Unassembled WGS sequence"/>
</dbReference>
<evidence type="ECO:0000259" key="5">
    <source>
        <dbReference type="Pfam" id="PF00205"/>
    </source>
</evidence>
<dbReference type="EMBL" id="FNVU01000013">
    <property type="protein sequence ID" value="SEG82652.1"/>
    <property type="molecule type" value="Genomic_DNA"/>
</dbReference>
<dbReference type="InterPro" id="IPR000399">
    <property type="entry name" value="TPP-bd_CS"/>
</dbReference>
<evidence type="ECO:0000259" key="6">
    <source>
        <dbReference type="Pfam" id="PF02775"/>
    </source>
</evidence>
<name>A0A1H6DBU8_9ACTN</name>
<dbReference type="InterPro" id="IPR029061">
    <property type="entry name" value="THDP-binding"/>
</dbReference>
<keyword evidence="9" id="KW-1185">Reference proteome</keyword>